<accession>A0A195BTB2</accession>
<dbReference type="PANTHER" id="PTHR12692:SF0">
    <property type="entry name" value="GH11935P"/>
    <property type="match status" value="1"/>
</dbReference>
<dbReference type="InterPro" id="IPR036249">
    <property type="entry name" value="Thioredoxin-like_sf"/>
</dbReference>
<dbReference type="PANTHER" id="PTHR12692">
    <property type="entry name" value="DOLICHYL-DIPHOSPHOOLIGOSACCHARIDE--PROTEIN GLYCOSYLTRANSFERASE-RELATED"/>
    <property type="match status" value="1"/>
</dbReference>
<evidence type="ECO:0000256" key="8">
    <source>
        <dbReference type="ARBA" id="ARBA00022842"/>
    </source>
</evidence>
<gene>
    <name evidence="14" type="ORF">ALC53_01588</name>
</gene>
<keyword evidence="11" id="KW-1015">Disulfide bond</keyword>
<keyword evidence="5 13" id="KW-0812">Transmembrane</keyword>
<dbReference type="GO" id="GO:0008250">
    <property type="term" value="C:oligosaccharyltransferase complex"/>
    <property type="evidence" value="ECO:0007669"/>
    <property type="project" value="TreeGrafter"/>
</dbReference>
<dbReference type="FunFam" id="3.40.30.10:FF:000009">
    <property type="entry name" value="Tumor suppressor candidate 3"/>
    <property type="match status" value="1"/>
</dbReference>
<dbReference type="Proteomes" id="UP000078540">
    <property type="component" value="Unassembled WGS sequence"/>
</dbReference>
<evidence type="ECO:0000256" key="4">
    <source>
        <dbReference type="ARBA" id="ARBA00022448"/>
    </source>
</evidence>
<evidence type="ECO:0000313" key="15">
    <source>
        <dbReference type="Proteomes" id="UP000078540"/>
    </source>
</evidence>
<feature type="transmembrane region" description="Helical" evidence="13">
    <location>
        <begin position="362"/>
        <end position="382"/>
    </location>
</feature>
<dbReference type="GO" id="GO:0018279">
    <property type="term" value="P:protein N-linked glycosylation via asparagine"/>
    <property type="evidence" value="ECO:0007669"/>
    <property type="project" value="TreeGrafter"/>
</dbReference>
<dbReference type="EMBL" id="KQ976408">
    <property type="protein sequence ID" value="KYM91176.1"/>
    <property type="molecule type" value="Genomic_DNA"/>
</dbReference>
<evidence type="ECO:0000256" key="5">
    <source>
        <dbReference type="ARBA" id="ARBA00022692"/>
    </source>
</evidence>
<evidence type="ECO:0000256" key="2">
    <source>
        <dbReference type="ARBA" id="ARBA00004477"/>
    </source>
</evidence>
<dbReference type="Gene3D" id="3.40.30.10">
    <property type="entry name" value="Glutaredoxin"/>
    <property type="match status" value="1"/>
</dbReference>
<evidence type="ECO:0000313" key="14">
    <source>
        <dbReference type="EMBL" id="KYM91176.1"/>
    </source>
</evidence>
<evidence type="ECO:0000256" key="11">
    <source>
        <dbReference type="ARBA" id="ARBA00023157"/>
    </source>
</evidence>
<comment type="similarity">
    <text evidence="3">Belongs to the OST3/OST6 family.</text>
</comment>
<organism evidence="14 15">
    <name type="scientific">Atta colombica</name>
    <dbReference type="NCBI Taxonomy" id="520822"/>
    <lineage>
        <taxon>Eukaryota</taxon>
        <taxon>Metazoa</taxon>
        <taxon>Ecdysozoa</taxon>
        <taxon>Arthropoda</taxon>
        <taxon>Hexapoda</taxon>
        <taxon>Insecta</taxon>
        <taxon>Pterygota</taxon>
        <taxon>Neoptera</taxon>
        <taxon>Endopterygota</taxon>
        <taxon>Hymenoptera</taxon>
        <taxon>Apocrita</taxon>
        <taxon>Aculeata</taxon>
        <taxon>Formicoidea</taxon>
        <taxon>Formicidae</taxon>
        <taxon>Myrmicinae</taxon>
        <taxon>Atta</taxon>
    </lineage>
</organism>
<feature type="transmembrane region" description="Helical" evidence="13">
    <location>
        <begin position="331"/>
        <end position="350"/>
    </location>
</feature>
<keyword evidence="4" id="KW-0813">Transport</keyword>
<evidence type="ECO:0000256" key="3">
    <source>
        <dbReference type="ARBA" id="ARBA00009561"/>
    </source>
</evidence>
<keyword evidence="8" id="KW-0460">Magnesium</keyword>
<keyword evidence="7" id="KW-0256">Endoplasmic reticulum</keyword>
<keyword evidence="9 13" id="KW-1133">Transmembrane helix</keyword>
<protein>
    <submittedName>
        <fullName evidence="14">Magnesium transporter protein 1</fullName>
    </submittedName>
</protein>
<reference evidence="14 15" key="1">
    <citation type="submission" date="2015-09" db="EMBL/GenBank/DDBJ databases">
        <title>Atta colombica WGS genome.</title>
        <authorList>
            <person name="Nygaard S."/>
            <person name="Hu H."/>
            <person name="Boomsma J."/>
            <person name="Zhang G."/>
        </authorList>
    </citation>
    <scope>NUCLEOTIDE SEQUENCE [LARGE SCALE GENOMIC DNA]</scope>
    <source>
        <strain evidence="14">Treedump-2</strain>
        <tissue evidence="14">Whole body</tissue>
    </source>
</reference>
<name>A0A195BTB2_9HYME</name>
<comment type="pathway">
    <text evidence="12">Protein modification.</text>
</comment>
<feature type="transmembrane region" description="Helical" evidence="13">
    <location>
        <begin position="248"/>
        <end position="267"/>
    </location>
</feature>
<evidence type="ECO:0000256" key="7">
    <source>
        <dbReference type="ARBA" id="ARBA00022824"/>
    </source>
</evidence>
<feature type="transmembrane region" description="Helical" evidence="13">
    <location>
        <begin position="279"/>
        <end position="298"/>
    </location>
</feature>
<evidence type="ECO:0000256" key="10">
    <source>
        <dbReference type="ARBA" id="ARBA00023136"/>
    </source>
</evidence>
<evidence type="ECO:0000256" key="6">
    <source>
        <dbReference type="ARBA" id="ARBA00022729"/>
    </source>
</evidence>
<keyword evidence="6" id="KW-0732">Signal</keyword>
<dbReference type="GO" id="GO:0015693">
    <property type="term" value="P:magnesium ion transport"/>
    <property type="evidence" value="ECO:0007669"/>
    <property type="project" value="UniProtKB-ARBA"/>
</dbReference>
<comment type="subcellular location">
    <subcellularLocation>
        <location evidence="2">Endoplasmic reticulum membrane</location>
        <topology evidence="2">Multi-pass membrane protein</topology>
    </subcellularLocation>
</comment>
<dbReference type="STRING" id="520822.A0A195BTB2"/>
<evidence type="ECO:0000256" key="1">
    <source>
        <dbReference type="ARBA" id="ARBA00002791"/>
    </source>
</evidence>
<dbReference type="Pfam" id="PF04756">
    <property type="entry name" value="OST3_OST6"/>
    <property type="match status" value="1"/>
</dbReference>
<evidence type="ECO:0000256" key="12">
    <source>
        <dbReference type="ARBA" id="ARBA00043952"/>
    </source>
</evidence>
<keyword evidence="10 13" id="KW-0472">Membrane</keyword>
<evidence type="ECO:0000256" key="13">
    <source>
        <dbReference type="SAM" id="Phobius"/>
    </source>
</evidence>
<proteinExistence type="inferred from homology"/>
<keyword evidence="15" id="KW-1185">Reference proteome</keyword>
<evidence type="ECO:0000256" key="9">
    <source>
        <dbReference type="ARBA" id="ARBA00022989"/>
    </source>
</evidence>
<dbReference type="SUPFAM" id="SSF52833">
    <property type="entry name" value="Thioredoxin-like"/>
    <property type="match status" value="1"/>
</dbReference>
<dbReference type="InterPro" id="IPR021149">
    <property type="entry name" value="OligosaccharylTrfase_OST3/OST6"/>
</dbReference>
<dbReference type="AlphaFoldDB" id="A0A195BTB2"/>
<sequence length="405" mass="45728">MKNANRSIRLIKVDEPISIYCKRSRRKGGQLASRFVHISSSLAESSRVPTSCTPNLSPRLSSPNFESYSWNVVEYVHDECHVYPVDQLIPAIVNQGTSLAERVQQLTEMTLKKPILKFNGSKFKQYIKAPPRNYSIIVMFTAMAPQRQCQICRHANDEFTIVANSFRYSALYSNKLFFASIDFDEGSDVFRLMKLNTAPVYMHFPPKGKPKAADTMDIQRVGFGAEAIAKWIGERTDIQIRVFRPPNYSGTVGLGLLIVIVAVGLYLRRNNLDFIYNKNLWGFCALFFAINMTSGQMWNHIRGPPFVHKSPNGNVAYIHGSSQGQFIVETYIVMVMNGAVVLGMILMTEAAARKGDVKKRKILAVIGAGLVAIFFSLLLSIFRNKAQGYPYRYVCVLSLIYYKQI</sequence>
<comment type="function">
    <text evidence="1">Subunit of the oligosaccharyl transferase (OST) complex that catalyzes the initial transfer of a defined glycan (Glc(3)Man(9)GlcNAc(2) in eukaryotes) from the lipid carrier dolichol-pyrophosphate to an asparagine residue within an Asn-X-Ser/Thr consensus motif in nascent polypeptide chains, the first step in protein N-glycosylation. N-glycosylation occurs cotranslationally and the complex associates with the Sec61 complex at the channel-forming translocon complex that mediates protein translocation across the endoplasmic reticulum (ER). All subunits are required for a maximal enzyme activity.</text>
</comment>